<gene>
    <name evidence="1" type="ORF">NLG97_g9929</name>
</gene>
<evidence type="ECO:0000313" key="1">
    <source>
        <dbReference type="EMBL" id="KAJ3474245.1"/>
    </source>
</evidence>
<protein>
    <submittedName>
        <fullName evidence="1">Uncharacterized protein</fullName>
    </submittedName>
</protein>
<evidence type="ECO:0000313" key="2">
    <source>
        <dbReference type="Proteomes" id="UP001148737"/>
    </source>
</evidence>
<accession>A0ACC1QFY4</accession>
<organism evidence="1 2">
    <name type="scientific">Lecanicillium saksenae</name>
    <dbReference type="NCBI Taxonomy" id="468837"/>
    <lineage>
        <taxon>Eukaryota</taxon>
        <taxon>Fungi</taxon>
        <taxon>Dikarya</taxon>
        <taxon>Ascomycota</taxon>
        <taxon>Pezizomycotina</taxon>
        <taxon>Sordariomycetes</taxon>
        <taxon>Hypocreomycetidae</taxon>
        <taxon>Hypocreales</taxon>
        <taxon>Cordycipitaceae</taxon>
        <taxon>Lecanicillium</taxon>
    </lineage>
</organism>
<reference evidence="1" key="1">
    <citation type="submission" date="2022-07" db="EMBL/GenBank/DDBJ databases">
        <title>Genome Sequence of Lecanicillium saksenae.</title>
        <authorList>
            <person name="Buettner E."/>
        </authorList>
    </citation>
    <scope>NUCLEOTIDE SEQUENCE</scope>
    <source>
        <strain evidence="1">VT-O1</strain>
    </source>
</reference>
<comment type="caution">
    <text evidence="1">The sequence shown here is derived from an EMBL/GenBank/DDBJ whole genome shotgun (WGS) entry which is preliminary data.</text>
</comment>
<dbReference type="Proteomes" id="UP001148737">
    <property type="component" value="Unassembled WGS sequence"/>
</dbReference>
<name>A0ACC1QFY4_9HYPO</name>
<dbReference type="EMBL" id="JANAKD010002233">
    <property type="protein sequence ID" value="KAJ3474245.1"/>
    <property type="molecule type" value="Genomic_DNA"/>
</dbReference>
<proteinExistence type="predicted"/>
<keyword evidence="2" id="KW-1185">Reference proteome</keyword>
<sequence length="1069" mass="118293">MAGATGSESSPQLSAPSHDTALCIIPPQNLWPAINRLRSLNDKAYAKWPPHINLLYPFVHPDLVADAADILQKFDLASILPHQIALENADAFISDRYNTLYLKPDAATTAHLQTFVKQARSALGWQTQGGYNPHLTVGQSEDSDSSTHKFLLQKARLLTPISWDTAQLAIMMRDTTPDATDGLRRMKLWKCLDITSKELVNFTLPHDEILTVDKNDHSQSSKAYPQPAYHFDTEAKSWKALDTIMSEQRKTVLSNLIVASYNVLSEFHWPPDTSRNATLISNLLSRRAEADILVLEEVSDHFLPDLLSNDEFCSKYPYSTHGPPNHPTIGPLPSLLNIVILSKFPLQWEYLPLQRRHKGSAVATFPTVSFHDVLSNSNTKPLVVAGCHFSQGLTDGALSSKKVEVLRLQRHLADQYAENPCIIAGDFNVTTSSYAIDMSQRSGALSTNGRQCLSDIHDMLSTTDFEDVWLTTKIAAGESSEISQTKEAVMDLYEGEQGATFNPLENKLAEKLVGGGADKRPQRYDRILCSAQLPLRPVAFNMFGKDLMTEIADGSQVHASDHWGIRCLFTENAQAGVSGGILERVKPIELTEAPKSLGEFEDLKQTLLSHGYLPTEQDETVRKQAISLLESILLGNDQLKSEQDGRTPVGLVLVPVGSFGLGVWMSSSDVDCLCIGTISSKTFFRMALQRLRKASDRGVRVLRKVLANTGTMLELQILGIKFDLQYCAATSIVEKFPHVMNLPSSHPEFALPVQTLAKLKPARDMYYLLRSIPDLAKFRVAFLLIKAWANSRGIYGARFGLLGGIHITVLLVPICKQLATLSKPVSTTDILTTFFNHYASFDWEAQVVLDPFFHKELRYHRTSREPFCLLGWHAPALNTAMTASTPTVKTIAAEISKTNALLSHPGATWDSILGPVGADVSGVQDFSQSFKSFVKIDARFWGSSPSSGRRFLGWLESRCVAVLVDMNRKAPALLPRLWPGRFIEAPASEGAADSEYQGFYLIGLAWNDDGSDRARDDMKATKMALEGLLRDFENRMRSDPKYYDAASTWLAASVVNANDVSSAALDPRL</sequence>